<feature type="domain" description="Transposase IS116/IS110/IS902 C-terminal" evidence="2">
    <location>
        <begin position="194"/>
        <end position="276"/>
    </location>
</feature>
<name>A0A0K6IBD5_9BURK</name>
<dbReference type="AlphaFoldDB" id="A0A0K6IBD5"/>
<dbReference type="InterPro" id="IPR003346">
    <property type="entry name" value="Transposase_20"/>
</dbReference>
<dbReference type="EMBL" id="CYHF01000013">
    <property type="protein sequence ID" value="CUB00348.1"/>
    <property type="molecule type" value="Genomic_DNA"/>
</dbReference>
<dbReference type="Pfam" id="PF02371">
    <property type="entry name" value="Transposase_20"/>
    <property type="match status" value="1"/>
</dbReference>
<dbReference type="Pfam" id="PF01548">
    <property type="entry name" value="DEDD_Tnp_IS110"/>
    <property type="match status" value="1"/>
</dbReference>
<dbReference type="GO" id="GO:0004803">
    <property type="term" value="F:transposase activity"/>
    <property type="evidence" value="ECO:0007669"/>
    <property type="project" value="InterPro"/>
</dbReference>
<dbReference type="GO" id="GO:0006313">
    <property type="term" value="P:DNA transposition"/>
    <property type="evidence" value="ECO:0007669"/>
    <property type="project" value="InterPro"/>
</dbReference>
<accession>A0A0K6IBD5</accession>
<dbReference type="PANTHER" id="PTHR33055:SF13">
    <property type="entry name" value="TRANSPOSASE"/>
    <property type="match status" value="1"/>
</dbReference>
<reference evidence="4" key="1">
    <citation type="submission" date="2015-08" db="EMBL/GenBank/DDBJ databases">
        <authorList>
            <person name="Varghese N."/>
        </authorList>
    </citation>
    <scope>NUCLEOTIDE SEQUENCE [LARGE SCALE GENOMIC DNA]</scope>
    <source>
        <strain evidence="4">DSM 18181</strain>
    </source>
</reference>
<protein>
    <submittedName>
        <fullName evidence="3">Transposase</fullName>
    </submittedName>
</protein>
<evidence type="ECO:0000259" key="2">
    <source>
        <dbReference type="Pfam" id="PF02371"/>
    </source>
</evidence>
<sequence>MSENLVEQFVGVDVSKATLDLFITPCGRRLHVTYDDEGLARVLSMLKEARATLIVLEATGGLEVRLAGECAAAGLPVAIINPRQARDFAKATGRLAKTDRVDAAMLADFARAIRPQVRPLKEAHTRALDDMVSRRRQLIAMRVQEALRLGTAASKPLQTSLNKHIAWLDKQIAQVDDDLHRCLRASEVWRAKDDLLRAIPGVGAVTSLTLLAKCPELGTLNRREIAALTGVAPLARGSGTHRGKRFIWGGRADVRAVLYMAALSAMRCNATIKSFAQRLKQAGKPAKVVIVACMRKLLTTMNAMLKNNAPWNPQPA</sequence>
<keyword evidence="4" id="KW-1185">Reference proteome</keyword>
<evidence type="ECO:0000313" key="3">
    <source>
        <dbReference type="EMBL" id="CUB00348.1"/>
    </source>
</evidence>
<dbReference type="RefSeq" id="WP_055451689.1">
    <property type="nucleotide sequence ID" value="NZ_CYHF01000013.1"/>
</dbReference>
<dbReference type="PANTHER" id="PTHR33055">
    <property type="entry name" value="TRANSPOSASE FOR INSERTION SEQUENCE ELEMENT IS1111A"/>
    <property type="match status" value="1"/>
</dbReference>
<dbReference type="InterPro" id="IPR047650">
    <property type="entry name" value="Transpos_IS110"/>
</dbReference>
<organism evidence="3 4">
    <name type="scientific">Thiomonas bhubaneswarensis</name>
    <dbReference type="NCBI Taxonomy" id="339866"/>
    <lineage>
        <taxon>Bacteria</taxon>
        <taxon>Pseudomonadati</taxon>
        <taxon>Pseudomonadota</taxon>
        <taxon>Betaproteobacteria</taxon>
        <taxon>Burkholderiales</taxon>
        <taxon>Thiomonas</taxon>
    </lineage>
</organism>
<feature type="domain" description="Transposase IS110-like N-terminal" evidence="1">
    <location>
        <begin position="10"/>
        <end position="149"/>
    </location>
</feature>
<dbReference type="NCBIfam" id="NF033542">
    <property type="entry name" value="transpos_IS110"/>
    <property type="match status" value="1"/>
</dbReference>
<evidence type="ECO:0000259" key="1">
    <source>
        <dbReference type="Pfam" id="PF01548"/>
    </source>
</evidence>
<dbReference type="InterPro" id="IPR002525">
    <property type="entry name" value="Transp_IS110-like_N"/>
</dbReference>
<dbReference type="Proteomes" id="UP000183649">
    <property type="component" value="Unassembled WGS sequence"/>
</dbReference>
<dbReference type="GO" id="GO:0003677">
    <property type="term" value="F:DNA binding"/>
    <property type="evidence" value="ECO:0007669"/>
    <property type="project" value="InterPro"/>
</dbReference>
<proteinExistence type="predicted"/>
<evidence type="ECO:0000313" key="4">
    <source>
        <dbReference type="Proteomes" id="UP000183649"/>
    </source>
</evidence>
<gene>
    <name evidence="3" type="ORF">Ga0061069_11335</name>
</gene>